<keyword evidence="3" id="KW-1185">Reference proteome</keyword>
<dbReference type="Proteomes" id="UP000316921">
    <property type="component" value="Chromosome"/>
</dbReference>
<name>A0A518BHI5_9BACT</name>
<protein>
    <recommendedName>
        <fullName evidence="4">Peptidase MA-like domain-containing protein</fullName>
    </recommendedName>
</protein>
<evidence type="ECO:0000256" key="1">
    <source>
        <dbReference type="SAM" id="SignalP"/>
    </source>
</evidence>
<organism evidence="2 3">
    <name type="scientific">Engelhardtia mirabilis</name>
    <dbReference type="NCBI Taxonomy" id="2528011"/>
    <lineage>
        <taxon>Bacteria</taxon>
        <taxon>Pseudomonadati</taxon>
        <taxon>Planctomycetota</taxon>
        <taxon>Planctomycetia</taxon>
        <taxon>Planctomycetia incertae sedis</taxon>
        <taxon>Engelhardtia</taxon>
    </lineage>
</organism>
<reference evidence="2 3" key="1">
    <citation type="submission" date="2019-02" db="EMBL/GenBank/DDBJ databases">
        <title>Deep-cultivation of Planctomycetes and their phenomic and genomic characterization uncovers novel biology.</title>
        <authorList>
            <person name="Wiegand S."/>
            <person name="Jogler M."/>
            <person name="Boedeker C."/>
            <person name="Pinto D."/>
            <person name="Vollmers J."/>
            <person name="Rivas-Marin E."/>
            <person name="Kohn T."/>
            <person name="Peeters S.H."/>
            <person name="Heuer A."/>
            <person name="Rast P."/>
            <person name="Oberbeckmann S."/>
            <person name="Bunk B."/>
            <person name="Jeske O."/>
            <person name="Meyerdierks A."/>
            <person name="Storesund J.E."/>
            <person name="Kallscheuer N."/>
            <person name="Luecker S."/>
            <person name="Lage O.M."/>
            <person name="Pohl T."/>
            <person name="Merkel B.J."/>
            <person name="Hornburger P."/>
            <person name="Mueller R.-W."/>
            <person name="Bruemmer F."/>
            <person name="Labrenz M."/>
            <person name="Spormann A.M."/>
            <person name="Op den Camp H."/>
            <person name="Overmann J."/>
            <person name="Amann R."/>
            <person name="Jetten M.S.M."/>
            <person name="Mascher T."/>
            <person name="Medema M.H."/>
            <person name="Devos D.P."/>
            <person name="Kaster A.-K."/>
            <person name="Ovreas L."/>
            <person name="Rohde M."/>
            <person name="Galperin M.Y."/>
            <person name="Jogler C."/>
        </authorList>
    </citation>
    <scope>NUCLEOTIDE SEQUENCE [LARGE SCALE GENOMIC DNA]</scope>
    <source>
        <strain evidence="2 3">Pla133</strain>
    </source>
</reference>
<dbReference type="KEGG" id="pbap:Pla133_15130"/>
<gene>
    <name evidence="2" type="ORF">Pla133_15130</name>
</gene>
<keyword evidence="1" id="KW-0732">Signal</keyword>
<dbReference type="AlphaFoldDB" id="A0A518BHI5"/>
<proteinExistence type="predicted"/>
<feature type="chain" id="PRO_5021913976" description="Peptidase MA-like domain-containing protein" evidence="1">
    <location>
        <begin position="33"/>
        <end position="378"/>
    </location>
</feature>
<evidence type="ECO:0000313" key="2">
    <source>
        <dbReference type="EMBL" id="QDU66439.1"/>
    </source>
</evidence>
<feature type="signal peptide" evidence="1">
    <location>
        <begin position="1"/>
        <end position="32"/>
    </location>
</feature>
<evidence type="ECO:0008006" key="4">
    <source>
        <dbReference type="Google" id="ProtNLM"/>
    </source>
</evidence>
<dbReference type="EMBL" id="CP036287">
    <property type="protein sequence ID" value="QDU66439.1"/>
    <property type="molecule type" value="Genomic_DNA"/>
</dbReference>
<sequence precursor="true">MPFPTRFRRPLALAAQVALLALAGCASGPPIAEVTPFGVIRATDRGAAAILAPEFLEFRTEIIALLPDTREGPVNIWLEERPTLREHGQEDGWADAYTLTWGGSRTPRVHLPADPGTDAERRNLIAHELVHALLGPSWQSLPTALEEGLATWVATQIEPRSYQRVTKLLAAAPDRMAHIELGAVLAGAPVALPDRALTLAIASASDASVEEILAYPLGDELYPSGRAAKLRLYGVGLALVDTIVRRGGIGALHGLCLRAEAEGLARVPIDWIMEAAGATTPEGRRLALRPPLRPEDALWLVDHRDLWPRLARAYRALRSGESQLATTPEAFIDALELEIEVDRGAPISWRQLALYPQLRAELTAELELDPTRLGQTGL</sequence>
<accession>A0A518BHI5</accession>
<dbReference type="RefSeq" id="WP_145064279.1">
    <property type="nucleotide sequence ID" value="NZ_CP036287.1"/>
</dbReference>
<dbReference type="PROSITE" id="PS51257">
    <property type="entry name" value="PROKAR_LIPOPROTEIN"/>
    <property type="match status" value="1"/>
</dbReference>
<evidence type="ECO:0000313" key="3">
    <source>
        <dbReference type="Proteomes" id="UP000316921"/>
    </source>
</evidence>